<reference evidence="1" key="1">
    <citation type="submission" date="2022-03" db="EMBL/GenBank/DDBJ databases">
        <title>Genomic Encyclopedia of Type Strains, Phase III (KMG-III): the genomes of soil and plant-associated and newly described type strains.</title>
        <authorList>
            <person name="Whitman W."/>
        </authorList>
    </citation>
    <scope>NUCLEOTIDE SEQUENCE</scope>
    <source>
        <strain evidence="1">ANL 6-2</strain>
    </source>
</reference>
<dbReference type="RefSeq" id="WP_253476733.1">
    <property type="nucleotide sequence ID" value="NZ_JALJXV010000003.1"/>
</dbReference>
<proteinExistence type="predicted"/>
<dbReference type="EMBL" id="JALJXV010000003">
    <property type="protein sequence ID" value="MCP1674609.1"/>
    <property type="molecule type" value="Genomic_DNA"/>
</dbReference>
<evidence type="ECO:0000313" key="2">
    <source>
        <dbReference type="Proteomes" id="UP001205843"/>
    </source>
</evidence>
<sequence>MTDAAIDLETTYYRFEGRAMQMQWVEQGGATRLYHYRPTGAVTAVRFDDSGVSLAVIYLTPAGQQVRDWLGTTEVSLERISRAAWVRLCRRIERGSEPSRQVLSVEERRA</sequence>
<dbReference type="AlphaFoldDB" id="A0AAE3G3V8"/>
<protein>
    <submittedName>
        <fullName evidence="1">Uncharacterized protein</fullName>
    </submittedName>
</protein>
<organism evidence="1 2">
    <name type="scientific">Natronocella acetinitrilica</name>
    <dbReference type="NCBI Taxonomy" id="414046"/>
    <lineage>
        <taxon>Bacteria</taxon>
        <taxon>Pseudomonadati</taxon>
        <taxon>Pseudomonadota</taxon>
        <taxon>Gammaproteobacteria</taxon>
        <taxon>Chromatiales</taxon>
        <taxon>Ectothiorhodospiraceae</taxon>
        <taxon>Natronocella</taxon>
    </lineage>
</organism>
<name>A0AAE3G3V8_9GAMM</name>
<evidence type="ECO:0000313" key="1">
    <source>
        <dbReference type="EMBL" id="MCP1674609.1"/>
    </source>
</evidence>
<gene>
    <name evidence="1" type="ORF">J2T57_001711</name>
</gene>
<accession>A0AAE3G3V8</accession>
<keyword evidence="2" id="KW-1185">Reference proteome</keyword>
<dbReference type="Proteomes" id="UP001205843">
    <property type="component" value="Unassembled WGS sequence"/>
</dbReference>
<comment type="caution">
    <text evidence="1">The sequence shown here is derived from an EMBL/GenBank/DDBJ whole genome shotgun (WGS) entry which is preliminary data.</text>
</comment>